<evidence type="ECO:0000256" key="2">
    <source>
        <dbReference type="ARBA" id="ARBA00022448"/>
    </source>
</evidence>
<keyword evidence="3" id="KW-1003">Cell membrane</keyword>
<dbReference type="PANTHER" id="PTHR43744:SF8">
    <property type="entry name" value="SN-GLYCEROL-3-PHOSPHATE TRANSPORT SYSTEM PERMEASE PROTEIN UGPE"/>
    <property type="match status" value="1"/>
</dbReference>
<sequence length="281" mass="31810">MSQSIVKKHQFHIHLLLWLALIIVASPVLFALIVSTQSVAEVFSYPPKLTPGSSWHNYAACWKYVNLGRMMFNSAFLAFAVTIGKLIISLMAAFAFSHFDFRGKDFLFFLILITLMLPIPVRIVPLFELFVKLGHLHKHLGIDTYFSLIAPFIASATGTFLFRQHFLTVPAELTDAARMDGCGPMRFLFQVLIPLSKNTIGALVVIEFVYIWNQYLWPLIVTNSEGMHVVQIGIKMLTATEAVQNWGIIMAGVILSMIPPLIIFFIMQESFMKGFAFMREK</sequence>
<comment type="subcellular location">
    <subcellularLocation>
        <location evidence="1 7">Cell membrane</location>
        <topology evidence="1 7">Multi-pass membrane protein</topology>
    </subcellularLocation>
</comment>
<dbReference type="InterPro" id="IPR000515">
    <property type="entry name" value="MetI-like"/>
</dbReference>
<dbReference type="Gene3D" id="1.10.3720.10">
    <property type="entry name" value="MetI-like"/>
    <property type="match status" value="1"/>
</dbReference>
<evidence type="ECO:0000256" key="7">
    <source>
        <dbReference type="RuleBase" id="RU363032"/>
    </source>
</evidence>
<dbReference type="GO" id="GO:0055085">
    <property type="term" value="P:transmembrane transport"/>
    <property type="evidence" value="ECO:0007669"/>
    <property type="project" value="InterPro"/>
</dbReference>
<evidence type="ECO:0000256" key="1">
    <source>
        <dbReference type="ARBA" id="ARBA00004651"/>
    </source>
</evidence>
<keyword evidence="5 7" id="KW-1133">Transmembrane helix</keyword>
<keyword evidence="2 7" id="KW-0813">Transport</keyword>
<feature type="transmembrane region" description="Helical" evidence="7">
    <location>
        <begin position="246"/>
        <end position="267"/>
    </location>
</feature>
<dbReference type="EMBL" id="PDSK01000028">
    <property type="protein sequence ID" value="PIE35986.1"/>
    <property type="molecule type" value="Genomic_DNA"/>
</dbReference>
<organism evidence="9 10">
    <name type="scientific">candidate division KSB3 bacterium</name>
    <dbReference type="NCBI Taxonomy" id="2044937"/>
    <lineage>
        <taxon>Bacteria</taxon>
        <taxon>candidate division KSB3</taxon>
    </lineage>
</organism>
<gene>
    <name evidence="9" type="ORF">CSA56_02020</name>
</gene>
<proteinExistence type="inferred from homology"/>
<comment type="caution">
    <text evidence="9">The sequence shown here is derived from an EMBL/GenBank/DDBJ whole genome shotgun (WGS) entry which is preliminary data.</text>
</comment>
<keyword evidence="6 7" id="KW-0472">Membrane</keyword>
<feature type="domain" description="ABC transmembrane type-1" evidence="8">
    <location>
        <begin position="71"/>
        <end position="267"/>
    </location>
</feature>
<dbReference type="SUPFAM" id="SSF161098">
    <property type="entry name" value="MetI-like"/>
    <property type="match status" value="1"/>
</dbReference>
<feature type="transmembrane region" description="Helical" evidence="7">
    <location>
        <begin position="144"/>
        <end position="162"/>
    </location>
</feature>
<evidence type="ECO:0000256" key="3">
    <source>
        <dbReference type="ARBA" id="ARBA00022475"/>
    </source>
</evidence>
<dbReference type="AlphaFoldDB" id="A0A2G6KJZ7"/>
<evidence type="ECO:0000256" key="4">
    <source>
        <dbReference type="ARBA" id="ARBA00022692"/>
    </source>
</evidence>
<name>A0A2G6KJZ7_9BACT</name>
<dbReference type="Proteomes" id="UP000230821">
    <property type="component" value="Unassembled WGS sequence"/>
</dbReference>
<feature type="transmembrane region" description="Helical" evidence="7">
    <location>
        <begin position="12"/>
        <end position="34"/>
    </location>
</feature>
<dbReference type="InterPro" id="IPR035906">
    <property type="entry name" value="MetI-like_sf"/>
</dbReference>
<feature type="transmembrane region" description="Helical" evidence="7">
    <location>
        <begin position="106"/>
        <end position="124"/>
    </location>
</feature>
<evidence type="ECO:0000313" key="10">
    <source>
        <dbReference type="Proteomes" id="UP000230821"/>
    </source>
</evidence>
<keyword evidence="4 7" id="KW-0812">Transmembrane</keyword>
<evidence type="ECO:0000259" key="8">
    <source>
        <dbReference type="PROSITE" id="PS50928"/>
    </source>
</evidence>
<evidence type="ECO:0000256" key="6">
    <source>
        <dbReference type="ARBA" id="ARBA00023136"/>
    </source>
</evidence>
<evidence type="ECO:0000313" key="9">
    <source>
        <dbReference type="EMBL" id="PIE35986.1"/>
    </source>
</evidence>
<evidence type="ECO:0000256" key="5">
    <source>
        <dbReference type="ARBA" id="ARBA00022989"/>
    </source>
</evidence>
<dbReference type="GO" id="GO:0005886">
    <property type="term" value="C:plasma membrane"/>
    <property type="evidence" value="ECO:0007669"/>
    <property type="project" value="UniProtKB-SubCell"/>
</dbReference>
<reference evidence="9 10" key="1">
    <citation type="submission" date="2017-10" db="EMBL/GenBank/DDBJ databases">
        <title>Novel microbial diversity and functional potential in the marine mammal oral microbiome.</title>
        <authorList>
            <person name="Dudek N.K."/>
            <person name="Sun C.L."/>
            <person name="Burstein D."/>
            <person name="Kantor R.S."/>
            <person name="Aliaga Goltsman D.S."/>
            <person name="Bik E.M."/>
            <person name="Thomas B.C."/>
            <person name="Banfield J.F."/>
            <person name="Relman D.A."/>
        </authorList>
    </citation>
    <scope>NUCLEOTIDE SEQUENCE [LARGE SCALE GENOMIC DNA]</scope>
    <source>
        <strain evidence="9">DOLJORAL78_47_16</strain>
    </source>
</reference>
<feature type="transmembrane region" description="Helical" evidence="7">
    <location>
        <begin position="75"/>
        <end position="94"/>
    </location>
</feature>
<protein>
    <submittedName>
        <fullName evidence="9">ABC transporter permease</fullName>
    </submittedName>
</protein>
<dbReference type="CDD" id="cd06261">
    <property type="entry name" value="TM_PBP2"/>
    <property type="match status" value="1"/>
</dbReference>
<dbReference type="PANTHER" id="PTHR43744">
    <property type="entry name" value="ABC TRANSPORTER PERMEASE PROTEIN MG189-RELATED-RELATED"/>
    <property type="match status" value="1"/>
</dbReference>
<dbReference type="PROSITE" id="PS50928">
    <property type="entry name" value="ABC_TM1"/>
    <property type="match status" value="1"/>
</dbReference>
<accession>A0A2G6KJZ7</accession>
<dbReference type="Pfam" id="PF00528">
    <property type="entry name" value="BPD_transp_1"/>
    <property type="match status" value="1"/>
</dbReference>
<comment type="similarity">
    <text evidence="7">Belongs to the binding-protein-dependent transport system permease family.</text>
</comment>